<name>A0A328YI75_9FLAO</name>
<organism evidence="1 2">
    <name type="scientific">Flavobacterium aciduliphilum</name>
    <dbReference type="NCBI Taxonomy" id="1101402"/>
    <lineage>
        <taxon>Bacteria</taxon>
        <taxon>Pseudomonadati</taxon>
        <taxon>Bacteroidota</taxon>
        <taxon>Flavobacteriia</taxon>
        <taxon>Flavobacteriales</taxon>
        <taxon>Flavobacteriaceae</taxon>
        <taxon>Flavobacterium</taxon>
    </lineage>
</organism>
<protein>
    <submittedName>
        <fullName evidence="1">Uncharacterized protein</fullName>
    </submittedName>
</protein>
<evidence type="ECO:0000313" key="2">
    <source>
        <dbReference type="Proteomes" id="UP000248840"/>
    </source>
</evidence>
<dbReference type="AlphaFoldDB" id="A0A328YI75"/>
<sequence length="77" mass="9352">MEKNKLKTKTPNELFDWVLTHKTMNKRVRAIWKRFVLNYLKNENYNVNQIFDIINNNNLGETLTSKILFDLEVFFQD</sequence>
<dbReference type="Proteomes" id="UP000248840">
    <property type="component" value="Unassembled WGS sequence"/>
</dbReference>
<dbReference type="EMBL" id="QLSZ01000003">
    <property type="protein sequence ID" value="RAR73741.1"/>
    <property type="molecule type" value="Genomic_DNA"/>
</dbReference>
<gene>
    <name evidence="1" type="ORF">CLV55_10360</name>
</gene>
<comment type="caution">
    <text evidence="1">The sequence shown here is derived from an EMBL/GenBank/DDBJ whole genome shotgun (WGS) entry which is preliminary data.</text>
</comment>
<evidence type="ECO:0000313" key="1">
    <source>
        <dbReference type="EMBL" id="RAR73741.1"/>
    </source>
</evidence>
<dbReference type="RefSeq" id="WP_112112545.1">
    <property type="nucleotide sequence ID" value="NZ_QLSZ01000003.1"/>
</dbReference>
<keyword evidence="2" id="KW-1185">Reference proteome</keyword>
<proteinExistence type="predicted"/>
<accession>A0A328YI75</accession>
<reference evidence="1 2" key="1">
    <citation type="submission" date="2018-06" db="EMBL/GenBank/DDBJ databases">
        <title>Genomic Encyclopedia of Archaeal and Bacterial Type Strains, Phase II (KMG-II): from individual species to whole genera.</title>
        <authorList>
            <person name="Goeker M."/>
        </authorList>
    </citation>
    <scope>NUCLEOTIDE SEQUENCE [LARGE SCALE GENOMIC DNA]</scope>
    <source>
        <strain evidence="1 2">DSM 25663</strain>
    </source>
</reference>